<organism evidence="1 2">
    <name type="scientific">Chroococcidiopsis cubana SAG 39.79</name>
    <dbReference type="NCBI Taxonomy" id="388085"/>
    <lineage>
        <taxon>Bacteria</taxon>
        <taxon>Bacillati</taxon>
        <taxon>Cyanobacteriota</taxon>
        <taxon>Cyanophyceae</taxon>
        <taxon>Chroococcidiopsidales</taxon>
        <taxon>Chroococcidiopsidaceae</taxon>
        <taxon>Chroococcidiopsis</taxon>
    </lineage>
</organism>
<dbReference type="Proteomes" id="UP000282574">
    <property type="component" value="Unassembled WGS sequence"/>
</dbReference>
<dbReference type="AlphaFoldDB" id="A0AB37U8U7"/>
<accession>A0AB37U8U7</accession>
<gene>
    <name evidence="1" type="ORF">DSM107010_69850</name>
</gene>
<name>A0AB37U8U7_9CYAN</name>
<dbReference type="RefSeq" id="WP_106171555.1">
    <property type="nucleotide sequence ID" value="NZ_JAVKZF010000009.1"/>
</dbReference>
<protein>
    <submittedName>
        <fullName evidence="1">Uncharacterized protein</fullName>
    </submittedName>
</protein>
<sequence>MAYLTAPDAVGAKQWYRYYVDLASEERDYQGVPEFTRTIDVVVTQPSKEAIASLVAACSWLKGYSVVSYNEPSFEEAPF</sequence>
<evidence type="ECO:0000313" key="1">
    <source>
        <dbReference type="EMBL" id="RUS97520.1"/>
    </source>
</evidence>
<evidence type="ECO:0000313" key="2">
    <source>
        <dbReference type="Proteomes" id="UP000282574"/>
    </source>
</evidence>
<keyword evidence="2" id="KW-1185">Reference proteome</keyword>
<reference evidence="1 2" key="1">
    <citation type="journal article" date="2019" name="Genome Biol. Evol.">
        <title>Day and night: Metabolic profiles and evolutionary relationships of six axenic non-marine cyanobacteria.</title>
        <authorList>
            <person name="Will S.E."/>
            <person name="Henke P."/>
            <person name="Boedeker C."/>
            <person name="Huang S."/>
            <person name="Brinkmann H."/>
            <person name="Rohde M."/>
            <person name="Jarek M."/>
            <person name="Friedl T."/>
            <person name="Seufert S."/>
            <person name="Schumacher M."/>
            <person name="Overmann J."/>
            <person name="Neumann-Schaal M."/>
            <person name="Petersen J."/>
        </authorList>
    </citation>
    <scope>NUCLEOTIDE SEQUENCE [LARGE SCALE GENOMIC DNA]</scope>
    <source>
        <strain evidence="1 2">SAG 39.79</strain>
    </source>
</reference>
<dbReference type="EMBL" id="RSCK01000169">
    <property type="protein sequence ID" value="RUS97520.1"/>
    <property type="molecule type" value="Genomic_DNA"/>
</dbReference>
<proteinExistence type="predicted"/>
<comment type="caution">
    <text evidence="1">The sequence shown here is derived from an EMBL/GenBank/DDBJ whole genome shotgun (WGS) entry which is preliminary data.</text>
</comment>